<name>A0A9P1KWR9_PARSO</name>
<evidence type="ECO:0000313" key="1">
    <source>
        <dbReference type="EMBL" id="CEN31431.1"/>
    </source>
</evidence>
<dbReference type="AlphaFoldDB" id="A0A9P1KWR9"/>
<evidence type="ECO:0000313" key="2">
    <source>
        <dbReference type="Proteomes" id="UP000049685"/>
    </source>
</evidence>
<comment type="caution">
    <text evidence="1">The sequence shown here is derived from an EMBL/GenBank/DDBJ whole genome shotgun (WGS) entry which is preliminary data.</text>
</comment>
<accession>A0A9P1KWR9</accession>
<dbReference type="Proteomes" id="UP000049685">
    <property type="component" value="Unassembled WGS sequence"/>
</dbReference>
<protein>
    <submittedName>
        <fullName evidence="1">Uncharacterized protein</fullName>
    </submittedName>
</protein>
<dbReference type="EMBL" id="CDNY01000004">
    <property type="protein sequence ID" value="CEN31431.1"/>
    <property type="molecule type" value="Genomic_DNA"/>
</dbReference>
<reference evidence="2" key="1">
    <citation type="submission" date="2015-01" db="EMBL/GenBank/DDBJ databases">
        <authorList>
            <person name="Aslett A.Martin."/>
            <person name="De Silva Nishadi"/>
        </authorList>
    </citation>
    <scope>NUCLEOTIDE SEQUENCE [LARGE SCALE GENOMIC DNA]</scope>
    <source>
        <strain evidence="2">UMC4404</strain>
    </source>
</reference>
<proteinExistence type="predicted"/>
<dbReference type="RefSeq" id="WP_057558939.1">
    <property type="nucleotide sequence ID" value="NZ_CDNY01000004.1"/>
</dbReference>
<sequence>MKIRKEFLIKTKKFLKELSDKSLRQKVLKTEIKIINSKLNYFKSNKISSLLQSLNQKKIELENLNLYIESNLIYIDFLEDYLRDIILKRYFNIFEYGKLISYSKLAYELNISESTAKRYISKGIKDLSYIMYGDIIFEQ</sequence>
<gene>
    <name evidence="1" type="ORF">UMC4404_33051</name>
</gene>
<organism evidence="1 2">
    <name type="scientific">Paraclostridium sordellii</name>
    <name type="common">Clostridium sordellii</name>
    <dbReference type="NCBI Taxonomy" id="1505"/>
    <lineage>
        <taxon>Bacteria</taxon>
        <taxon>Bacillati</taxon>
        <taxon>Bacillota</taxon>
        <taxon>Clostridia</taxon>
        <taxon>Peptostreptococcales</taxon>
        <taxon>Peptostreptococcaceae</taxon>
        <taxon>Paraclostridium</taxon>
    </lineage>
</organism>